<sequence>TAPAAEGASEEWLTAHEAALAELEAVRQHREDLQRRVEELEDAATRDRRAIAELSAALAAEREEAEEEQAAEEDPKSVLEAVRIAADTCPNLVFTESAFESAADSPYRRPAEILDALRTLDPLAERYKAGQMGTSLGQIAQEAGLTWRAGVSELARTRWAKDYVVTHEGQSLDLGPHLALGSGSGAGLIARIYLHLADGNGSVPRGIYVGHVGRHLPDTTT</sequence>
<feature type="coiled-coil region" evidence="1">
    <location>
        <begin position="16"/>
        <end position="71"/>
    </location>
</feature>
<keyword evidence="1" id="KW-0175">Coiled coil</keyword>
<evidence type="ECO:0000313" key="2">
    <source>
        <dbReference type="EMBL" id="CAA9535759.1"/>
    </source>
</evidence>
<reference evidence="2" key="1">
    <citation type="submission" date="2020-02" db="EMBL/GenBank/DDBJ databases">
        <authorList>
            <person name="Meier V. D."/>
        </authorList>
    </citation>
    <scope>NUCLEOTIDE SEQUENCE</scope>
    <source>
        <strain evidence="2">AVDCRST_MAG85</strain>
    </source>
</reference>
<dbReference type="EMBL" id="CADCVT010000465">
    <property type="protein sequence ID" value="CAA9535759.1"/>
    <property type="molecule type" value="Genomic_DNA"/>
</dbReference>
<dbReference type="AlphaFoldDB" id="A0A6J4TZ77"/>
<protein>
    <submittedName>
        <fullName evidence="2">Uncharacterized protein</fullName>
    </submittedName>
</protein>
<name>A0A6J4TZ77_9ACTN</name>
<proteinExistence type="predicted"/>
<organism evidence="2">
    <name type="scientific">uncultured Solirubrobacteraceae bacterium</name>
    <dbReference type="NCBI Taxonomy" id="1162706"/>
    <lineage>
        <taxon>Bacteria</taxon>
        <taxon>Bacillati</taxon>
        <taxon>Actinomycetota</taxon>
        <taxon>Thermoleophilia</taxon>
        <taxon>Solirubrobacterales</taxon>
        <taxon>Solirubrobacteraceae</taxon>
        <taxon>environmental samples</taxon>
    </lineage>
</organism>
<evidence type="ECO:0000256" key="1">
    <source>
        <dbReference type="SAM" id="Coils"/>
    </source>
</evidence>
<accession>A0A6J4TZ77</accession>
<gene>
    <name evidence="2" type="ORF">AVDCRST_MAG85-4099</name>
</gene>
<feature type="non-terminal residue" evidence="2">
    <location>
        <position position="1"/>
    </location>
</feature>